<evidence type="ECO:0008006" key="5">
    <source>
        <dbReference type="Google" id="ProtNLM"/>
    </source>
</evidence>
<name>A0ABM7QK38_9GAMM</name>
<evidence type="ECO:0000256" key="1">
    <source>
        <dbReference type="SAM" id="MobiDB-lite"/>
    </source>
</evidence>
<organism evidence="3 4">
    <name type="scientific">Allochromatium tepidum</name>
    <dbReference type="NCBI Taxonomy" id="553982"/>
    <lineage>
        <taxon>Bacteria</taxon>
        <taxon>Pseudomonadati</taxon>
        <taxon>Pseudomonadota</taxon>
        <taxon>Gammaproteobacteria</taxon>
        <taxon>Chromatiales</taxon>
        <taxon>Chromatiaceae</taxon>
        <taxon>Allochromatium</taxon>
    </lineage>
</organism>
<evidence type="ECO:0000313" key="3">
    <source>
        <dbReference type="EMBL" id="BCU06103.1"/>
    </source>
</evidence>
<feature type="signal peptide" evidence="2">
    <location>
        <begin position="1"/>
        <end position="21"/>
    </location>
</feature>
<dbReference type="Gene3D" id="3.40.50.1820">
    <property type="entry name" value="alpha/beta hydrolase"/>
    <property type="match status" value="1"/>
</dbReference>
<feature type="compositionally biased region" description="Basic and acidic residues" evidence="1">
    <location>
        <begin position="285"/>
        <end position="302"/>
    </location>
</feature>
<sequence length="321" mass="34774">MRRALLAVLVALVGCASPTNPSDPTERIAQTLGLERRLVEGAGFRHLVWIRGDPSAARRVHVYLEGDGTPWLDRRRVAADPGPRQPLALRLMALDPTPSILVGRPCYHGLARAPGCSPWLWTHGRYGEPVVVSLARAVERVLPADGDRELVLIGHSGGGTLAVLLAPRLKGVTAVVTLAANLDVRAWSAHHGYSPLSGSLDPAEEPPLDPSIRQIHLRGERDDTVPLQTLARYRARNPHARVEVVAGTDHRRGWVEHWPALLESVRTVVGPDRTTEPGVSGPGRHPAERRVPHRSAGRESRPRATHSRPCQTGPSAPAPVS</sequence>
<protein>
    <recommendedName>
        <fullName evidence="5">Alpha/beta hydrolase</fullName>
    </recommendedName>
</protein>
<dbReference type="Proteomes" id="UP000680679">
    <property type="component" value="Chromosome"/>
</dbReference>
<keyword evidence="4" id="KW-1185">Reference proteome</keyword>
<gene>
    <name evidence="3" type="ORF">Atep_07800</name>
</gene>
<dbReference type="InterPro" id="IPR029058">
    <property type="entry name" value="AB_hydrolase_fold"/>
</dbReference>
<evidence type="ECO:0000313" key="4">
    <source>
        <dbReference type="Proteomes" id="UP000680679"/>
    </source>
</evidence>
<dbReference type="SUPFAM" id="SSF53474">
    <property type="entry name" value="alpha/beta-Hydrolases"/>
    <property type="match status" value="1"/>
</dbReference>
<dbReference type="EMBL" id="AP024563">
    <property type="protein sequence ID" value="BCU06103.1"/>
    <property type="molecule type" value="Genomic_DNA"/>
</dbReference>
<reference evidence="3 4" key="1">
    <citation type="submission" date="2021-04" db="EMBL/GenBank/DDBJ databases">
        <title>Complete genome sequencing of Allochromatium tepidum strain NZ.</title>
        <authorList>
            <person name="Tsukatani Y."/>
            <person name="Mori H."/>
        </authorList>
    </citation>
    <scope>NUCLEOTIDE SEQUENCE [LARGE SCALE GENOMIC DNA]</scope>
    <source>
        <strain evidence="3 4">NZ</strain>
    </source>
</reference>
<accession>A0ABM7QK38</accession>
<feature type="chain" id="PRO_5046496442" description="Alpha/beta hydrolase" evidence="2">
    <location>
        <begin position="22"/>
        <end position="321"/>
    </location>
</feature>
<evidence type="ECO:0000256" key="2">
    <source>
        <dbReference type="SAM" id="SignalP"/>
    </source>
</evidence>
<keyword evidence="2" id="KW-0732">Signal</keyword>
<dbReference type="PROSITE" id="PS51257">
    <property type="entry name" value="PROKAR_LIPOPROTEIN"/>
    <property type="match status" value="1"/>
</dbReference>
<proteinExistence type="predicted"/>
<feature type="region of interest" description="Disordered" evidence="1">
    <location>
        <begin position="269"/>
        <end position="321"/>
    </location>
</feature>